<accession>A0A976IL55</accession>
<dbReference type="EMBL" id="SHOA02000009">
    <property type="protein sequence ID" value="TDH73792.1"/>
    <property type="molecule type" value="Genomic_DNA"/>
</dbReference>
<reference evidence="2 3" key="1">
    <citation type="journal article" date="2021" name="Genome Biol.">
        <title>AFLAP: assembly-free linkage analysis pipeline using k-mers from genome sequencing data.</title>
        <authorList>
            <person name="Fletcher K."/>
            <person name="Zhang L."/>
            <person name="Gil J."/>
            <person name="Han R."/>
            <person name="Cavanaugh K."/>
            <person name="Michelmore R."/>
        </authorList>
    </citation>
    <scope>NUCLEOTIDE SEQUENCE [LARGE SCALE GENOMIC DNA]</scope>
    <source>
        <strain evidence="2 3">SF5</strain>
    </source>
</reference>
<dbReference type="AlphaFoldDB" id="A0A976IL55"/>
<feature type="region of interest" description="Disordered" evidence="1">
    <location>
        <begin position="1"/>
        <end position="27"/>
    </location>
</feature>
<evidence type="ECO:0000313" key="2">
    <source>
        <dbReference type="EMBL" id="TDH73792.1"/>
    </source>
</evidence>
<dbReference type="OrthoDB" id="158343at2759"/>
<dbReference type="GeneID" id="94350584"/>
<keyword evidence="3" id="KW-1185">Reference proteome</keyword>
<evidence type="ECO:0000313" key="3">
    <source>
        <dbReference type="Proteomes" id="UP000294530"/>
    </source>
</evidence>
<dbReference type="KEGG" id="blac:94350584"/>
<comment type="caution">
    <text evidence="2">The sequence shown here is derived from an EMBL/GenBank/DDBJ whole genome shotgun (WGS) entry which is preliminary data.</text>
</comment>
<organism evidence="2 3">
    <name type="scientific">Bremia lactucae</name>
    <name type="common">Lettuce downy mildew</name>
    <dbReference type="NCBI Taxonomy" id="4779"/>
    <lineage>
        <taxon>Eukaryota</taxon>
        <taxon>Sar</taxon>
        <taxon>Stramenopiles</taxon>
        <taxon>Oomycota</taxon>
        <taxon>Peronosporomycetes</taxon>
        <taxon>Peronosporales</taxon>
        <taxon>Peronosporaceae</taxon>
        <taxon>Bremia</taxon>
    </lineage>
</organism>
<dbReference type="RefSeq" id="XP_067823290.1">
    <property type="nucleotide sequence ID" value="XM_067964913.1"/>
</dbReference>
<evidence type="ECO:0000256" key="1">
    <source>
        <dbReference type="SAM" id="MobiDB-lite"/>
    </source>
</evidence>
<protein>
    <submittedName>
        <fullName evidence="2">Uncharacterized protein</fullName>
    </submittedName>
</protein>
<dbReference type="Proteomes" id="UP000294530">
    <property type="component" value="Unassembled WGS sequence"/>
</dbReference>
<sequence length="105" mass="11914">MTLKREVPFKSHGSMDTDDKSSEGGMAIESDMKRLRVAYDYDGAHGVRLAGEATSINLEMEISRAKAVRGEYAAANAMLREFHYLRQLRKFQAERGRARVNYSLQ</sequence>
<proteinExistence type="predicted"/>
<feature type="compositionally biased region" description="Basic and acidic residues" evidence="1">
    <location>
        <begin position="1"/>
        <end position="22"/>
    </location>
</feature>
<name>A0A976IL55_BRELC</name>
<gene>
    <name evidence="2" type="ORF">CCR75_006846</name>
</gene>